<proteinExistence type="predicted"/>
<dbReference type="Pfam" id="PF01261">
    <property type="entry name" value="AP_endonuc_2"/>
    <property type="match status" value="1"/>
</dbReference>
<comment type="caution">
    <text evidence="2">The sequence shown here is derived from an EMBL/GenBank/DDBJ whole genome shotgun (WGS) entry which is preliminary data.</text>
</comment>
<dbReference type="AlphaFoldDB" id="A0A7V8VCJ5"/>
<keyword evidence="2" id="KW-0413">Isomerase</keyword>
<dbReference type="Proteomes" id="UP000542342">
    <property type="component" value="Unassembled WGS sequence"/>
</dbReference>
<dbReference type="Gene3D" id="3.20.20.150">
    <property type="entry name" value="Divalent-metal-dependent TIM barrel enzymes"/>
    <property type="match status" value="1"/>
</dbReference>
<dbReference type="SUPFAM" id="SSF51658">
    <property type="entry name" value="Xylose isomerase-like"/>
    <property type="match status" value="1"/>
</dbReference>
<dbReference type="EMBL" id="JACEFB010000002">
    <property type="protein sequence ID" value="MBA2225495.1"/>
    <property type="molecule type" value="Genomic_DNA"/>
</dbReference>
<protein>
    <submittedName>
        <fullName evidence="2">Sugar phosphate isomerase/epimerase</fullName>
    </submittedName>
</protein>
<reference evidence="2 3" key="1">
    <citation type="submission" date="2020-07" db="EMBL/GenBank/DDBJ databases">
        <title>Thermogemmata thermophila gen. nov., sp. nov., a novel moderate thermophilic planctomycete from a Kamchatka hot spring.</title>
        <authorList>
            <person name="Elcheninov A.G."/>
            <person name="Podosokorskaya O.A."/>
            <person name="Kovaleva O.L."/>
            <person name="Novikov A."/>
            <person name="Bonch-Osmolovskaya E.A."/>
            <person name="Toshchakov S.V."/>
            <person name="Kublanov I.V."/>
        </authorList>
    </citation>
    <scope>NUCLEOTIDE SEQUENCE [LARGE SCALE GENOMIC DNA]</scope>
    <source>
        <strain evidence="2 3">2918</strain>
    </source>
</reference>
<dbReference type="PANTHER" id="PTHR12110:SF21">
    <property type="entry name" value="XYLOSE ISOMERASE-LIKE TIM BARREL DOMAIN-CONTAINING PROTEIN"/>
    <property type="match status" value="1"/>
</dbReference>
<dbReference type="InterPro" id="IPR013022">
    <property type="entry name" value="Xyl_isomerase-like_TIM-brl"/>
</dbReference>
<dbReference type="PANTHER" id="PTHR12110">
    <property type="entry name" value="HYDROXYPYRUVATE ISOMERASE"/>
    <property type="match status" value="1"/>
</dbReference>
<gene>
    <name evidence="2" type="ORF">H0921_04885</name>
</gene>
<dbReference type="GO" id="GO:0016853">
    <property type="term" value="F:isomerase activity"/>
    <property type="evidence" value="ECO:0007669"/>
    <property type="project" value="UniProtKB-KW"/>
</dbReference>
<evidence type="ECO:0000259" key="1">
    <source>
        <dbReference type="Pfam" id="PF01261"/>
    </source>
</evidence>
<keyword evidence="3" id="KW-1185">Reference proteome</keyword>
<name>A0A7V8VCJ5_9BACT</name>
<dbReference type="RefSeq" id="WP_194536917.1">
    <property type="nucleotide sequence ID" value="NZ_JACEFB010000002.1"/>
</dbReference>
<dbReference type="InterPro" id="IPR036237">
    <property type="entry name" value="Xyl_isomerase-like_sf"/>
</dbReference>
<organism evidence="2 3">
    <name type="scientific">Thermogemmata fonticola</name>
    <dbReference type="NCBI Taxonomy" id="2755323"/>
    <lineage>
        <taxon>Bacteria</taxon>
        <taxon>Pseudomonadati</taxon>
        <taxon>Planctomycetota</taxon>
        <taxon>Planctomycetia</taxon>
        <taxon>Gemmatales</taxon>
        <taxon>Gemmataceae</taxon>
        <taxon>Thermogemmata</taxon>
    </lineage>
</organism>
<accession>A0A7V8VCJ5</accession>
<feature type="domain" description="Xylose isomerase-like TIM barrel" evidence="1">
    <location>
        <begin position="21"/>
        <end position="255"/>
    </location>
</feature>
<evidence type="ECO:0000313" key="2">
    <source>
        <dbReference type="EMBL" id="MBA2225495.1"/>
    </source>
</evidence>
<sequence length="294" mass="33343">MPMFPCLSQLTTLPQSFGEDVDLASDIGCPSLEVWLTKLEQHLEGHTLAETRHLIQDRGIRLVAAAGQGGLFHRDETARRSHWELFRRRLELCQALNIPLMIVSLDLPTPWQRSDWPGFCEQLQRAADWADAFQVRLALEFQADSPFCNCLDTALSVLASFPARNLGLCLDWFHFFKGPSKTEDLLRLPPHQLHHVQICDVAGLPRELWSDSDRILPGEGDLPLTSLFQHLQRLNYAGAISVEVTNPELWRGPPAQLMRLAWLALARCWQMSGLPPWETPAQSSYSPEFPPFPH</sequence>
<evidence type="ECO:0000313" key="3">
    <source>
        <dbReference type="Proteomes" id="UP000542342"/>
    </source>
</evidence>
<dbReference type="InterPro" id="IPR050312">
    <property type="entry name" value="IolE/XylAMocC-like"/>
</dbReference>